<gene>
    <name evidence="1" type="ORF">Tco_0801859</name>
</gene>
<reference evidence="1" key="1">
    <citation type="journal article" date="2022" name="Int. J. Mol. Sci.">
        <title>Draft Genome of Tanacetum Coccineum: Genomic Comparison of Closely Related Tanacetum-Family Plants.</title>
        <authorList>
            <person name="Yamashiro T."/>
            <person name="Shiraishi A."/>
            <person name="Nakayama K."/>
            <person name="Satake H."/>
        </authorList>
    </citation>
    <scope>NUCLEOTIDE SEQUENCE</scope>
</reference>
<name>A0ABQ4ZZW2_9ASTR</name>
<accession>A0ABQ4ZZW2</accession>
<organism evidence="1 2">
    <name type="scientific">Tanacetum coccineum</name>
    <dbReference type="NCBI Taxonomy" id="301880"/>
    <lineage>
        <taxon>Eukaryota</taxon>
        <taxon>Viridiplantae</taxon>
        <taxon>Streptophyta</taxon>
        <taxon>Embryophyta</taxon>
        <taxon>Tracheophyta</taxon>
        <taxon>Spermatophyta</taxon>
        <taxon>Magnoliopsida</taxon>
        <taxon>eudicotyledons</taxon>
        <taxon>Gunneridae</taxon>
        <taxon>Pentapetalae</taxon>
        <taxon>asterids</taxon>
        <taxon>campanulids</taxon>
        <taxon>Asterales</taxon>
        <taxon>Asteraceae</taxon>
        <taxon>Asteroideae</taxon>
        <taxon>Anthemideae</taxon>
        <taxon>Anthemidinae</taxon>
        <taxon>Tanacetum</taxon>
    </lineage>
</organism>
<comment type="caution">
    <text evidence="1">The sequence shown here is derived from an EMBL/GenBank/DDBJ whole genome shotgun (WGS) entry which is preliminary data.</text>
</comment>
<evidence type="ECO:0000313" key="1">
    <source>
        <dbReference type="EMBL" id="GJS94891.1"/>
    </source>
</evidence>
<proteinExistence type="predicted"/>
<evidence type="ECO:0000313" key="2">
    <source>
        <dbReference type="Proteomes" id="UP001151760"/>
    </source>
</evidence>
<protein>
    <submittedName>
        <fullName evidence="1">Uncharacterized protein</fullName>
    </submittedName>
</protein>
<dbReference type="Proteomes" id="UP001151760">
    <property type="component" value="Unassembled WGS sequence"/>
</dbReference>
<keyword evidence="2" id="KW-1185">Reference proteome</keyword>
<dbReference type="EMBL" id="BQNB010011767">
    <property type="protein sequence ID" value="GJS94891.1"/>
    <property type="molecule type" value="Genomic_DNA"/>
</dbReference>
<sequence length="333" mass="38652">MEGSYYSFPYLILSIGKDCKTLQRYPYAPTTSRRISLRSMDSFQRLTPKTPSSWHRSLAPRWNDPVVSEEANRDYENPDLEQLLRVMECKVGTLMKNAISLMGRSEGVFRMTSNEMYQLPPEPSRQEEFRHIVTNFIFDREDRVKQLEEYMEVIMGYFMQLSSEVTKRLKEKIIEEGSEMRKIEKITREIPNFDELEPQLLRNFSPLDVNIGDKRGTDPPIKPHSPDSFRMKEVDSLTIHTPPSSLVASFHLKDLYCYHHPCLDDPKKHYGFKPGLLGPSGSLGVDFLNMEMIENDWELESKEVSFLGRGLNSPVRPKEVEKVIFDEKKLGSS</sequence>
<reference evidence="1" key="2">
    <citation type="submission" date="2022-01" db="EMBL/GenBank/DDBJ databases">
        <authorList>
            <person name="Yamashiro T."/>
            <person name="Shiraishi A."/>
            <person name="Satake H."/>
            <person name="Nakayama K."/>
        </authorList>
    </citation>
    <scope>NUCLEOTIDE SEQUENCE</scope>
</reference>